<name>A0A8K0F045_BRALA</name>
<dbReference type="Gene3D" id="2.10.22.10">
    <property type="entry name" value="Antistasin, domain 1"/>
    <property type="match status" value="1"/>
</dbReference>
<dbReference type="Pfam" id="PF00134">
    <property type="entry name" value="Cyclin_N"/>
    <property type="match status" value="1"/>
</dbReference>
<proteinExistence type="predicted"/>
<dbReference type="PANTHER" id="PTHR21615">
    <property type="entry name" value="CYCLIN N-TERMINAL DOMAIN-CONTAINING PROTEIN 1"/>
    <property type="match status" value="1"/>
</dbReference>
<dbReference type="Proteomes" id="UP000838412">
    <property type="component" value="Chromosome 7"/>
</dbReference>
<dbReference type="InterPro" id="IPR004094">
    <property type="entry name" value="Antistasin-like"/>
</dbReference>
<evidence type="ECO:0000313" key="2">
    <source>
        <dbReference type="EMBL" id="CAH1269629.1"/>
    </source>
</evidence>
<dbReference type="GO" id="GO:0007131">
    <property type="term" value="P:reciprocal meiotic recombination"/>
    <property type="evidence" value="ECO:0007669"/>
    <property type="project" value="TreeGrafter"/>
</dbReference>
<dbReference type="AlphaFoldDB" id="A0A8K0F045"/>
<accession>A0A8K0F045</accession>
<dbReference type="InterPro" id="IPR036915">
    <property type="entry name" value="Cyclin-like_sf"/>
</dbReference>
<dbReference type="GO" id="GO:0004867">
    <property type="term" value="F:serine-type endopeptidase inhibitor activity"/>
    <property type="evidence" value="ECO:0007669"/>
    <property type="project" value="InterPro"/>
</dbReference>
<organism evidence="2 3">
    <name type="scientific">Branchiostoma lanceolatum</name>
    <name type="common">Common lancelet</name>
    <name type="synonym">Amphioxus lanceolatum</name>
    <dbReference type="NCBI Taxonomy" id="7740"/>
    <lineage>
        <taxon>Eukaryota</taxon>
        <taxon>Metazoa</taxon>
        <taxon>Chordata</taxon>
        <taxon>Cephalochordata</taxon>
        <taxon>Leptocardii</taxon>
        <taxon>Amphioxiformes</taxon>
        <taxon>Branchiostomatidae</taxon>
        <taxon>Branchiostoma</taxon>
    </lineage>
</organism>
<evidence type="ECO:0000259" key="1">
    <source>
        <dbReference type="PROSITE" id="PS51252"/>
    </source>
</evidence>
<sequence>MALGRPRDWLPVNQDTGTVSGSKPCTLGTLCMLMWCPYGFMTDDNGCVVCQCQLNPDTGTYISKMTSAAFTISRTFCKHPSQQPSIEMDQSRIFGTPLSPIFNMRHSWGMSAELLEDTLYVLAAENEKAMKNADHAIGWFKHGKAAEMLFLVCEEFKLPPEVRYLAVETLDRFLMCHVQQLYASVKDIGQGSVAEWSRVEAQLQKQMMLWVLVCVQMASKVSSHYKIVTPGKACRFLVDAGHNFTRSEVIRSELKVLKTLNFNLSVPSPLTYLETLLEILGHNDSSVEVKVLHATSMKVLDLTYMQRHLVYNKLYMMATRSNTPASPDREKFVTVECDLMLLAVAVIGAASYILDMTTSDKVIDQLGCITRIPGEDIVDFATILVECLIPSDLRIIQ</sequence>
<dbReference type="InterPro" id="IPR006671">
    <property type="entry name" value="Cyclin_N"/>
</dbReference>
<dbReference type="InterPro" id="IPR011061">
    <property type="entry name" value="Hirudin/antistatin"/>
</dbReference>
<dbReference type="OrthoDB" id="9983043at2759"/>
<dbReference type="CDD" id="cd20541">
    <property type="entry name" value="CYCLIN_CNTD1"/>
    <property type="match status" value="1"/>
</dbReference>
<evidence type="ECO:0000313" key="3">
    <source>
        <dbReference type="Proteomes" id="UP000838412"/>
    </source>
</evidence>
<gene>
    <name evidence="2" type="primary">CNTD1</name>
    <name evidence="2" type="ORF">BLAG_LOCUS22216</name>
</gene>
<dbReference type="EMBL" id="OV696692">
    <property type="protein sequence ID" value="CAH1269629.1"/>
    <property type="molecule type" value="Genomic_DNA"/>
</dbReference>
<dbReference type="SUPFAM" id="SSF47954">
    <property type="entry name" value="Cyclin-like"/>
    <property type="match status" value="1"/>
</dbReference>
<feature type="domain" description="Antistasin-like" evidence="1">
    <location>
        <begin position="25"/>
        <end position="52"/>
    </location>
</feature>
<dbReference type="GO" id="GO:0035861">
    <property type="term" value="C:site of double-strand break"/>
    <property type="evidence" value="ECO:0007669"/>
    <property type="project" value="TreeGrafter"/>
</dbReference>
<dbReference type="SUPFAM" id="SSF57262">
    <property type="entry name" value="Leech antihemostatic proteins"/>
    <property type="match status" value="1"/>
</dbReference>
<dbReference type="Gene3D" id="1.10.472.10">
    <property type="entry name" value="Cyclin-like"/>
    <property type="match status" value="1"/>
</dbReference>
<keyword evidence="3" id="KW-1185">Reference proteome</keyword>
<reference evidence="2" key="1">
    <citation type="submission" date="2022-01" db="EMBL/GenBank/DDBJ databases">
        <authorList>
            <person name="Braso-Vives M."/>
        </authorList>
    </citation>
    <scope>NUCLEOTIDE SEQUENCE</scope>
</reference>
<protein>
    <submittedName>
        <fullName evidence="2">CNTD1 protein</fullName>
    </submittedName>
</protein>
<dbReference type="PROSITE" id="PS51252">
    <property type="entry name" value="ANTISTASIN"/>
    <property type="match status" value="1"/>
</dbReference>
<dbReference type="PANTHER" id="PTHR21615:SF2">
    <property type="entry name" value="CYCLIN N-TERMINAL DOMAIN-CONTAINING PROTEIN 1"/>
    <property type="match status" value="1"/>
</dbReference>
<dbReference type="Pfam" id="PF02822">
    <property type="entry name" value="Antistasin"/>
    <property type="match status" value="1"/>
</dbReference>